<proteinExistence type="predicted"/>
<keyword evidence="1" id="KW-0053">Apoptosis</keyword>
<comment type="caution">
    <text evidence="2">The sequence shown here is derived from an EMBL/GenBank/DDBJ whole genome shotgun (WGS) entry which is preliminary data.</text>
</comment>
<keyword evidence="3" id="KW-1185">Reference proteome</keyword>
<sequence>MSQLTVPDVEVRKLVIMGLPSTCRHNTDYVDQVGDVLAQLLNVDDKHELLLVKKSLSSVLSSHPKAALVAMYGAVVKR</sequence>
<dbReference type="GO" id="GO:0006915">
    <property type="term" value="P:apoptotic process"/>
    <property type="evidence" value="ECO:0007669"/>
    <property type="project" value="UniProtKB-KW"/>
</dbReference>
<dbReference type="PANTHER" id="PTHR12758:SF19">
    <property type="entry name" value="APOPTOSIS INHIBITOR 5"/>
    <property type="match status" value="1"/>
</dbReference>
<evidence type="ECO:0000313" key="2">
    <source>
        <dbReference type="EMBL" id="KAJ1368731.1"/>
    </source>
</evidence>
<dbReference type="AlphaFoldDB" id="A0AAD5R3A6"/>
<dbReference type="GO" id="GO:0043066">
    <property type="term" value="P:negative regulation of apoptotic process"/>
    <property type="evidence" value="ECO:0007669"/>
    <property type="project" value="TreeGrafter"/>
</dbReference>
<protein>
    <submittedName>
        <fullName evidence="2">Uncharacterized protein</fullName>
    </submittedName>
</protein>
<dbReference type="GO" id="GO:0005634">
    <property type="term" value="C:nucleus"/>
    <property type="evidence" value="ECO:0007669"/>
    <property type="project" value="TreeGrafter"/>
</dbReference>
<organism evidence="2 3">
    <name type="scientific">Parelaphostrongylus tenuis</name>
    <name type="common">Meningeal worm</name>
    <dbReference type="NCBI Taxonomy" id="148309"/>
    <lineage>
        <taxon>Eukaryota</taxon>
        <taxon>Metazoa</taxon>
        <taxon>Ecdysozoa</taxon>
        <taxon>Nematoda</taxon>
        <taxon>Chromadorea</taxon>
        <taxon>Rhabditida</taxon>
        <taxon>Rhabditina</taxon>
        <taxon>Rhabditomorpha</taxon>
        <taxon>Strongyloidea</taxon>
        <taxon>Metastrongylidae</taxon>
        <taxon>Parelaphostrongylus</taxon>
    </lineage>
</organism>
<dbReference type="Proteomes" id="UP001196413">
    <property type="component" value="Unassembled WGS sequence"/>
</dbReference>
<evidence type="ECO:0000313" key="3">
    <source>
        <dbReference type="Proteomes" id="UP001196413"/>
    </source>
</evidence>
<reference evidence="2" key="1">
    <citation type="submission" date="2021-06" db="EMBL/GenBank/DDBJ databases">
        <title>Parelaphostrongylus tenuis whole genome reference sequence.</title>
        <authorList>
            <person name="Garwood T.J."/>
            <person name="Larsen P.A."/>
            <person name="Fountain-Jones N.M."/>
            <person name="Garbe J.R."/>
            <person name="Macchietto M.G."/>
            <person name="Kania S.A."/>
            <person name="Gerhold R.W."/>
            <person name="Richards J.E."/>
            <person name="Wolf T.M."/>
        </authorList>
    </citation>
    <scope>NUCLEOTIDE SEQUENCE</scope>
    <source>
        <strain evidence="2">MNPRO001-30</strain>
        <tissue evidence="2">Meninges</tissue>
    </source>
</reference>
<dbReference type="InterPro" id="IPR008383">
    <property type="entry name" value="API5"/>
</dbReference>
<evidence type="ECO:0000256" key="1">
    <source>
        <dbReference type="ARBA" id="ARBA00022703"/>
    </source>
</evidence>
<dbReference type="GO" id="GO:0003723">
    <property type="term" value="F:RNA binding"/>
    <property type="evidence" value="ECO:0007669"/>
    <property type="project" value="TreeGrafter"/>
</dbReference>
<dbReference type="EMBL" id="JAHQIW010006282">
    <property type="protein sequence ID" value="KAJ1368731.1"/>
    <property type="molecule type" value="Genomic_DNA"/>
</dbReference>
<dbReference type="PANTHER" id="PTHR12758">
    <property type="entry name" value="APOPTOSIS INHIBITOR 5-RELATED"/>
    <property type="match status" value="1"/>
</dbReference>
<gene>
    <name evidence="2" type="ORF">KIN20_029991</name>
</gene>
<dbReference type="Pfam" id="PF05918">
    <property type="entry name" value="API5"/>
    <property type="match status" value="1"/>
</dbReference>
<accession>A0AAD5R3A6</accession>
<name>A0AAD5R3A6_PARTN</name>